<keyword evidence="4 9" id="KW-0349">Heme</keyword>
<keyword evidence="6 10" id="KW-0560">Oxidoreductase</keyword>
<keyword evidence="11" id="KW-0472">Membrane</keyword>
<accession>F8PTD5</accession>
<organism evidence="13">
    <name type="scientific">Serpula lacrymans var. lacrymans (strain S7.3)</name>
    <name type="common">Dry rot fungus</name>
    <dbReference type="NCBI Taxonomy" id="936435"/>
    <lineage>
        <taxon>Eukaryota</taxon>
        <taxon>Fungi</taxon>
        <taxon>Dikarya</taxon>
        <taxon>Basidiomycota</taxon>
        <taxon>Agaricomycotina</taxon>
        <taxon>Agaricomycetes</taxon>
        <taxon>Agaricomycetidae</taxon>
        <taxon>Boletales</taxon>
        <taxon>Coniophorineae</taxon>
        <taxon>Serpulaceae</taxon>
        <taxon>Serpula</taxon>
    </lineage>
</organism>
<evidence type="ECO:0000256" key="1">
    <source>
        <dbReference type="ARBA" id="ARBA00001971"/>
    </source>
</evidence>
<dbReference type="EMBL" id="GL945478">
    <property type="protein sequence ID" value="EGO00965.1"/>
    <property type="molecule type" value="Genomic_DNA"/>
</dbReference>
<dbReference type="SUPFAM" id="SSF48264">
    <property type="entry name" value="Cytochrome P450"/>
    <property type="match status" value="1"/>
</dbReference>
<dbReference type="GO" id="GO:0004497">
    <property type="term" value="F:monooxygenase activity"/>
    <property type="evidence" value="ECO:0007669"/>
    <property type="project" value="UniProtKB-KW"/>
</dbReference>
<evidence type="ECO:0000256" key="10">
    <source>
        <dbReference type="RuleBase" id="RU000461"/>
    </source>
</evidence>
<evidence type="ECO:0008006" key="14">
    <source>
        <dbReference type="Google" id="ProtNLM"/>
    </source>
</evidence>
<dbReference type="OMA" id="TRMCAGA"/>
<dbReference type="PANTHER" id="PTHR46300:SF9">
    <property type="entry name" value="P450, PUTATIVE-RELATED"/>
    <property type="match status" value="1"/>
</dbReference>
<dbReference type="GO" id="GO:0005506">
    <property type="term" value="F:iron ion binding"/>
    <property type="evidence" value="ECO:0007669"/>
    <property type="project" value="InterPro"/>
</dbReference>
<keyword evidence="7 9" id="KW-0408">Iron</keyword>
<dbReference type="PANTHER" id="PTHR46300">
    <property type="entry name" value="P450, PUTATIVE (EUROFUNG)-RELATED-RELATED"/>
    <property type="match status" value="1"/>
</dbReference>
<dbReference type="GO" id="GO:0020037">
    <property type="term" value="F:heme binding"/>
    <property type="evidence" value="ECO:0007669"/>
    <property type="project" value="InterPro"/>
</dbReference>
<keyword evidence="8 10" id="KW-0503">Monooxygenase</keyword>
<dbReference type="GO" id="GO:0016705">
    <property type="term" value="F:oxidoreductase activity, acting on paired donors, with incorporation or reduction of molecular oxygen"/>
    <property type="evidence" value="ECO:0007669"/>
    <property type="project" value="InterPro"/>
</dbReference>
<evidence type="ECO:0000256" key="2">
    <source>
        <dbReference type="ARBA" id="ARBA00005179"/>
    </source>
</evidence>
<evidence type="ECO:0000256" key="4">
    <source>
        <dbReference type="ARBA" id="ARBA00022617"/>
    </source>
</evidence>
<dbReference type="InterPro" id="IPR001128">
    <property type="entry name" value="Cyt_P450"/>
</dbReference>
<dbReference type="PRINTS" id="PR00385">
    <property type="entry name" value="P450"/>
</dbReference>
<keyword evidence="11" id="KW-1133">Transmembrane helix</keyword>
<gene>
    <name evidence="12" type="ORF">SERLA73DRAFT_167156</name>
</gene>
<comment type="similarity">
    <text evidence="3 10">Belongs to the cytochrome P450 family.</text>
</comment>
<dbReference type="InterPro" id="IPR002401">
    <property type="entry name" value="Cyt_P450_E_grp-I"/>
</dbReference>
<evidence type="ECO:0000313" key="13">
    <source>
        <dbReference type="Proteomes" id="UP000008063"/>
    </source>
</evidence>
<dbReference type="Pfam" id="PF00067">
    <property type="entry name" value="p450"/>
    <property type="match status" value="1"/>
</dbReference>
<dbReference type="STRING" id="936435.F8PTD5"/>
<keyword evidence="13" id="KW-1185">Reference proteome</keyword>
<reference evidence="13" key="1">
    <citation type="journal article" date="2011" name="Science">
        <title>The plant cell wall-decomposing machinery underlies the functional diversity of forest fungi.</title>
        <authorList>
            <person name="Eastwood D.C."/>
            <person name="Floudas D."/>
            <person name="Binder M."/>
            <person name="Majcherczyk A."/>
            <person name="Schneider P."/>
            <person name="Aerts A."/>
            <person name="Asiegbu F.O."/>
            <person name="Baker S.E."/>
            <person name="Barry K."/>
            <person name="Bendiksby M."/>
            <person name="Blumentritt M."/>
            <person name="Coutinho P.M."/>
            <person name="Cullen D."/>
            <person name="de Vries R.P."/>
            <person name="Gathman A."/>
            <person name="Goodell B."/>
            <person name="Henrissat B."/>
            <person name="Ihrmark K."/>
            <person name="Kauserud H."/>
            <person name="Kohler A."/>
            <person name="LaButti K."/>
            <person name="Lapidus A."/>
            <person name="Lavin J.L."/>
            <person name="Lee Y.-H."/>
            <person name="Lindquist E."/>
            <person name="Lilly W."/>
            <person name="Lucas S."/>
            <person name="Morin E."/>
            <person name="Murat C."/>
            <person name="Oguiza J.A."/>
            <person name="Park J."/>
            <person name="Pisabarro A.G."/>
            <person name="Riley R."/>
            <person name="Rosling A."/>
            <person name="Salamov A."/>
            <person name="Schmidt O."/>
            <person name="Schmutz J."/>
            <person name="Skrede I."/>
            <person name="Stenlid J."/>
            <person name="Wiebenga A."/>
            <person name="Xie X."/>
            <person name="Kuees U."/>
            <person name="Hibbett D.S."/>
            <person name="Hoffmeister D."/>
            <person name="Hoegberg N."/>
            <person name="Martin F."/>
            <person name="Grigoriev I.V."/>
            <person name="Watkinson S.C."/>
        </authorList>
    </citation>
    <scope>NUCLEOTIDE SEQUENCE [LARGE SCALE GENOMIC DNA]</scope>
    <source>
        <strain evidence="13">strain S7.3</strain>
    </source>
</reference>
<evidence type="ECO:0000256" key="3">
    <source>
        <dbReference type="ARBA" id="ARBA00010617"/>
    </source>
</evidence>
<dbReference type="InterPro" id="IPR017972">
    <property type="entry name" value="Cyt_P450_CS"/>
</dbReference>
<dbReference type="PRINTS" id="PR00463">
    <property type="entry name" value="EP450I"/>
</dbReference>
<sequence length="528" mass="59653">MLFQVLSDTLSYQLDAMLIIAGTVVALVPAFLLAFPARTTTLPGPPGYPIIGNLFQLGKCWSETFRLWGFKYGEVFAVRLGERDVVIINTPRAAMELLEKQGGAYISRPLFHTFHNVLSNKGSAPYSIGTSPWDGSLKARRKAAATAMNKPGVQSYTPIIEYETLAALKDLLEHGKEYIDPNRYFQRLGLNISLFVNYGTRMGDIDSELFQEIVDVSARIGEIRSVTSSLVDYLPILRIIPNSSRNLEAKELAARRTVFLEKMLDDLLDRIKDNTDVPCIMGHILRDPEAKLDRTEQMSICNTMVSASLDTFSTTMLWMTSVLAQRPEMQEKAYRDIVSSHAGGPLDPFSEKSDFVLAIVKETSRYYSIVRLALPKATIADSEWQGHRIQAGTTVFLNVWACNMNEELFGDPWSFRPERYIEKQESDAARATYAFGAGRRKCPGMHLGIREMYVTCMYIVYYFRLEKARENIEGSASLHPVEAIDNYNALTMMPKQFKVKFVPREENLERLKHVLSNEKFPGGKDVEV</sequence>
<dbReference type="InParanoid" id="F8PTD5"/>
<dbReference type="HOGENOM" id="CLU_001570_2_4_1"/>
<evidence type="ECO:0000256" key="5">
    <source>
        <dbReference type="ARBA" id="ARBA00022723"/>
    </source>
</evidence>
<evidence type="ECO:0000256" key="6">
    <source>
        <dbReference type="ARBA" id="ARBA00023002"/>
    </source>
</evidence>
<keyword evidence="11" id="KW-0812">Transmembrane</keyword>
<dbReference type="Proteomes" id="UP000008063">
    <property type="component" value="Unassembled WGS sequence"/>
</dbReference>
<feature type="binding site" description="axial binding residue" evidence="9">
    <location>
        <position position="442"/>
    </location>
    <ligand>
        <name>heme</name>
        <dbReference type="ChEBI" id="CHEBI:30413"/>
    </ligand>
    <ligandPart>
        <name>Fe</name>
        <dbReference type="ChEBI" id="CHEBI:18248"/>
    </ligandPart>
</feature>
<dbReference type="InterPro" id="IPR036396">
    <property type="entry name" value="Cyt_P450_sf"/>
</dbReference>
<evidence type="ECO:0000313" key="12">
    <source>
        <dbReference type="EMBL" id="EGO00965.1"/>
    </source>
</evidence>
<comment type="cofactor">
    <cofactor evidence="1 9">
        <name>heme</name>
        <dbReference type="ChEBI" id="CHEBI:30413"/>
    </cofactor>
</comment>
<evidence type="ECO:0000256" key="11">
    <source>
        <dbReference type="SAM" id="Phobius"/>
    </source>
</evidence>
<dbReference type="eggNOG" id="KOG0156">
    <property type="taxonomic scope" value="Eukaryota"/>
</dbReference>
<comment type="pathway">
    <text evidence="2">Secondary metabolite biosynthesis.</text>
</comment>
<proteinExistence type="inferred from homology"/>
<dbReference type="Gene3D" id="1.10.630.10">
    <property type="entry name" value="Cytochrome P450"/>
    <property type="match status" value="1"/>
</dbReference>
<feature type="transmembrane region" description="Helical" evidence="11">
    <location>
        <begin position="12"/>
        <end position="35"/>
    </location>
</feature>
<dbReference type="InterPro" id="IPR050364">
    <property type="entry name" value="Cytochrome_P450_fung"/>
</dbReference>
<dbReference type="PROSITE" id="PS00086">
    <property type="entry name" value="CYTOCHROME_P450"/>
    <property type="match status" value="1"/>
</dbReference>
<name>F8PTD5_SERL3</name>
<evidence type="ECO:0000256" key="7">
    <source>
        <dbReference type="ARBA" id="ARBA00023004"/>
    </source>
</evidence>
<protein>
    <recommendedName>
        <fullName evidence="14">Cytochrome P450</fullName>
    </recommendedName>
</protein>
<evidence type="ECO:0000256" key="8">
    <source>
        <dbReference type="ARBA" id="ARBA00023033"/>
    </source>
</evidence>
<evidence type="ECO:0000256" key="9">
    <source>
        <dbReference type="PIRSR" id="PIRSR602401-1"/>
    </source>
</evidence>
<dbReference type="AlphaFoldDB" id="F8PTD5"/>
<keyword evidence="5 9" id="KW-0479">Metal-binding</keyword>